<evidence type="ECO:0000256" key="10">
    <source>
        <dbReference type="SAM" id="SignalP"/>
    </source>
</evidence>
<gene>
    <name evidence="12" type="ORF">KP509_02G099800</name>
</gene>
<keyword evidence="10" id="KW-0732">Signal</keyword>
<feature type="chain" id="PRO_5035837273" description="Nucleoside diphosphate kinase-like domain-containing protein" evidence="10">
    <location>
        <begin position="30"/>
        <end position="183"/>
    </location>
</feature>
<feature type="binding site" evidence="8">
    <location>
        <position position="90"/>
    </location>
    <ligand>
        <name>ATP</name>
        <dbReference type="ChEBI" id="CHEBI:30616"/>
    </ligand>
</feature>
<evidence type="ECO:0000256" key="5">
    <source>
        <dbReference type="ARBA" id="ARBA00022741"/>
    </source>
</evidence>
<feature type="signal peptide" evidence="10">
    <location>
        <begin position="1"/>
        <end position="29"/>
    </location>
</feature>
<dbReference type="PANTHER" id="PTHR46161">
    <property type="entry name" value="NUCLEOSIDE DIPHOSPHATE KINASE"/>
    <property type="match status" value="1"/>
</dbReference>
<dbReference type="PROSITE" id="PS51374">
    <property type="entry name" value="NDPK_LIKE"/>
    <property type="match status" value="1"/>
</dbReference>
<dbReference type="OrthoDB" id="2162449at2759"/>
<dbReference type="PRINTS" id="PR01243">
    <property type="entry name" value="NUCDPKINASE"/>
</dbReference>
<evidence type="ECO:0000313" key="12">
    <source>
        <dbReference type="EMBL" id="KAH7444963.1"/>
    </source>
</evidence>
<dbReference type="SUPFAM" id="SSF54919">
    <property type="entry name" value="Nucleoside diphosphate kinase, NDK"/>
    <property type="match status" value="1"/>
</dbReference>
<evidence type="ECO:0000256" key="4">
    <source>
        <dbReference type="ARBA" id="ARBA00022679"/>
    </source>
</evidence>
<name>A0A8T2VH26_CERRI</name>
<comment type="caution">
    <text evidence="12">The sequence shown here is derived from an EMBL/GenBank/DDBJ whole genome shotgun (WGS) entry which is preliminary data.</text>
</comment>
<feature type="binding site" evidence="8">
    <location>
        <position position="118"/>
    </location>
    <ligand>
        <name>ATP</name>
        <dbReference type="ChEBI" id="CHEBI:30616"/>
    </ligand>
</feature>
<comment type="similarity">
    <text evidence="3 8 9">Belongs to the NDK family.</text>
</comment>
<dbReference type="GO" id="GO:0006241">
    <property type="term" value="P:CTP biosynthetic process"/>
    <property type="evidence" value="ECO:0007669"/>
    <property type="project" value="InterPro"/>
</dbReference>
<evidence type="ECO:0000256" key="7">
    <source>
        <dbReference type="ARBA" id="ARBA00022840"/>
    </source>
</evidence>
<reference evidence="12" key="1">
    <citation type="submission" date="2021-08" db="EMBL/GenBank/DDBJ databases">
        <title>WGS assembly of Ceratopteris richardii.</title>
        <authorList>
            <person name="Marchant D.B."/>
            <person name="Chen G."/>
            <person name="Jenkins J."/>
            <person name="Shu S."/>
            <person name="Leebens-Mack J."/>
            <person name="Grimwood J."/>
            <person name="Schmutz J."/>
            <person name="Soltis P."/>
            <person name="Soltis D."/>
            <person name="Chen Z.-H."/>
        </authorList>
    </citation>
    <scope>NUCLEOTIDE SEQUENCE</scope>
    <source>
        <strain evidence="12">Whitten #5841</strain>
        <tissue evidence="12">Leaf</tissue>
    </source>
</reference>
<protein>
    <recommendedName>
        <fullName evidence="11">Nucleoside diphosphate kinase-like domain-containing protein</fullName>
    </recommendedName>
</protein>
<sequence length="183" mass="20220">MVRSCCCCIILCSVTICVIFYSPSGEANADIHGRERTLAVVKPDGVRGNHTDAIKATIEGSGFDIVKEMSLQLDLMTAQILYFEHYRKPFFQELINFMTSGPIVAMVLEHDNAVEKWRKLIGPTDPNKARIEQPNSIRAICGSSTTQNCVHGSDSSAAANREIMIIFKDVQSGEATNSRHDEL</sequence>
<dbReference type="Gene3D" id="3.30.70.141">
    <property type="entry name" value="Nucleoside diphosphate kinase-like domain"/>
    <property type="match status" value="1"/>
</dbReference>
<dbReference type="GO" id="GO:0005524">
    <property type="term" value="F:ATP binding"/>
    <property type="evidence" value="ECO:0007669"/>
    <property type="project" value="UniProtKB-KW"/>
</dbReference>
<dbReference type="InterPro" id="IPR001564">
    <property type="entry name" value="Nucleoside_diP_kinase"/>
</dbReference>
<proteinExistence type="inferred from homology"/>
<feature type="binding site" evidence="8">
    <location>
        <position position="124"/>
    </location>
    <ligand>
        <name>ATP</name>
        <dbReference type="ChEBI" id="CHEBI:30616"/>
    </ligand>
</feature>
<dbReference type="OMA" id="YHRLTSF"/>
<accession>A0A8T2VH26</accession>
<dbReference type="EMBL" id="CM035407">
    <property type="protein sequence ID" value="KAH7444963.1"/>
    <property type="molecule type" value="Genomic_DNA"/>
</dbReference>
<keyword evidence="4" id="KW-0808">Transferase</keyword>
<evidence type="ECO:0000256" key="2">
    <source>
        <dbReference type="ARBA" id="ARBA00000937"/>
    </source>
</evidence>
<dbReference type="GO" id="GO:0006183">
    <property type="term" value="P:GTP biosynthetic process"/>
    <property type="evidence" value="ECO:0007669"/>
    <property type="project" value="InterPro"/>
</dbReference>
<feature type="active site" description="Pros-phosphohistidine intermediate" evidence="8">
    <location>
        <position position="151"/>
    </location>
</feature>
<evidence type="ECO:0000256" key="1">
    <source>
        <dbReference type="ARBA" id="ARBA00000082"/>
    </source>
</evidence>
<evidence type="ECO:0000259" key="11">
    <source>
        <dbReference type="SMART" id="SM00562"/>
    </source>
</evidence>
<evidence type="ECO:0000313" key="13">
    <source>
        <dbReference type="Proteomes" id="UP000825935"/>
    </source>
</evidence>
<organism evidence="12 13">
    <name type="scientific">Ceratopteris richardii</name>
    <name type="common">Triangle waterfern</name>
    <dbReference type="NCBI Taxonomy" id="49495"/>
    <lineage>
        <taxon>Eukaryota</taxon>
        <taxon>Viridiplantae</taxon>
        <taxon>Streptophyta</taxon>
        <taxon>Embryophyta</taxon>
        <taxon>Tracheophyta</taxon>
        <taxon>Polypodiopsida</taxon>
        <taxon>Polypodiidae</taxon>
        <taxon>Polypodiales</taxon>
        <taxon>Pteridineae</taxon>
        <taxon>Pteridaceae</taxon>
        <taxon>Parkerioideae</taxon>
        <taxon>Ceratopteris</taxon>
    </lineage>
</organism>
<dbReference type="Proteomes" id="UP000825935">
    <property type="component" value="Chromosome 2"/>
</dbReference>
<comment type="catalytic activity">
    <reaction evidence="1">
        <text>a 2'-deoxyribonucleoside 5'-diphosphate + ATP = a 2'-deoxyribonucleoside 5'-triphosphate + ADP</text>
        <dbReference type="Rhea" id="RHEA:44640"/>
        <dbReference type="ChEBI" id="CHEBI:30616"/>
        <dbReference type="ChEBI" id="CHEBI:61560"/>
        <dbReference type="ChEBI" id="CHEBI:73316"/>
        <dbReference type="ChEBI" id="CHEBI:456216"/>
        <dbReference type="EC" id="2.7.4.6"/>
    </reaction>
</comment>
<feature type="domain" description="Nucleoside diphosphate kinase-like" evidence="11">
    <location>
        <begin position="34"/>
        <end position="174"/>
    </location>
</feature>
<keyword evidence="7" id="KW-0067">ATP-binding</keyword>
<dbReference type="GO" id="GO:0006228">
    <property type="term" value="P:UTP biosynthetic process"/>
    <property type="evidence" value="ECO:0007669"/>
    <property type="project" value="InterPro"/>
</dbReference>
<evidence type="ECO:0000256" key="6">
    <source>
        <dbReference type="ARBA" id="ARBA00022777"/>
    </source>
</evidence>
<keyword evidence="6" id="KW-0418">Kinase</keyword>
<dbReference type="SMART" id="SM00562">
    <property type="entry name" value="NDK"/>
    <property type="match status" value="1"/>
</dbReference>
<keyword evidence="5" id="KW-0547">Nucleotide-binding</keyword>
<dbReference type="GO" id="GO:0004550">
    <property type="term" value="F:nucleoside diphosphate kinase activity"/>
    <property type="evidence" value="ECO:0007669"/>
    <property type="project" value="UniProtKB-EC"/>
</dbReference>
<dbReference type="PANTHER" id="PTHR46161:SF3">
    <property type="entry name" value="NUCLEOSIDE DIPHOSPHATE KINASE DDB_G0292928-RELATED"/>
    <property type="match status" value="1"/>
</dbReference>
<dbReference type="InterPro" id="IPR034907">
    <property type="entry name" value="NDK-like_dom"/>
</dbReference>
<feature type="binding site" evidence="8">
    <location>
        <position position="42"/>
    </location>
    <ligand>
        <name>ATP</name>
        <dbReference type="ChEBI" id="CHEBI:30616"/>
    </ligand>
</feature>
<evidence type="ECO:0000256" key="9">
    <source>
        <dbReference type="RuleBase" id="RU004011"/>
    </source>
</evidence>
<comment type="catalytic activity">
    <reaction evidence="2">
        <text>a ribonucleoside 5'-diphosphate + ATP = a ribonucleoside 5'-triphosphate + ADP</text>
        <dbReference type="Rhea" id="RHEA:18113"/>
        <dbReference type="ChEBI" id="CHEBI:30616"/>
        <dbReference type="ChEBI" id="CHEBI:57930"/>
        <dbReference type="ChEBI" id="CHEBI:61557"/>
        <dbReference type="ChEBI" id="CHEBI:456216"/>
        <dbReference type="EC" id="2.7.4.6"/>
    </reaction>
</comment>
<feature type="binding site" evidence="8">
    <location>
        <position position="148"/>
    </location>
    <ligand>
        <name>ATP</name>
        <dbReference type="ChEBI" id="CHEBI:30616"/>
    </ligand>
</feature>
<dbReference type="InterPro" id="IPR036850">
    <property type="entry name" value="NDK-like_dom_sf"/>
</dbReference>
<dbReference type="Pfam" id="PF00334">
    <property type="entry name" value="NDK"/>
    <property type="match status" value="1"/>
</dbReference>
<keyword evidence="13" id="KW-1185">Reference proteome</keyword>
<evidence type="ECO:0000256" key="3">
    <source>
        <dbReference type="ARBA" id="ARBA00008142"/>
    </source>
</evidence>
<dbReference type="AlphaFoldDB" id="A0A8T2VH26"/>
<feature type="binding site" evidence="8">
    <location>
        <position position="138"/>
    </location>
    <ligand>
        <name>ATP</name>
        <dbReference type="ChEBI" id="CHEBI:30616"/>
    </ligand>
</feature>
<evidence type="ECO:0000256" key="8">
    <source>
        <dbReference type="PROSITE-ProRule" id="PRU00706"/>
    </source>
</evidence>